<reference evidence="2" key="1">
    <citation type="journal article" date="2023" name="Front. Microbiol.">
        <title>Phylogeography and host specificity of Pasteurellaceae pathogenic to sea-farmed fish in the north-east Atlantic.</title>
        <authorList>
            <person name="Gulla S."/>
            <person name="Colquhoun D.J."/>
            <person name="Olsen A.B."/>
            <person name="Spilsberg B."/>
            <person name="Lagesen K."/>
            <person name="Aakesson C.P."/>
            <person name="Strom S."/>
            <person name="Manji F."/>
            <person name="Birkbeck T.H."/>
            <person name="Nilsen H.K."/>
        </authorList>
    </citation>
    <scope>NUCLEOTIDE SEQUENCE</scope>
    <source>
        <strain evidence="2">TW16_20</strain>
    </source>
</reference>
<evidence type="ECO:0000313" key="3">
    <source>
        <dbReference type="Proteomes" id="UP001236239"/>
    </source>
</evidence>
<evidence type="ECO:0000313" key="2">
    <source>
        <dbReference type="EMBL" id="MDP8173306.1"/>
    </source>
</evidence>
<accession>A0AAJ6NAP3</accession>
<dbReference type="Proteomes" id="UP001236239">
    <property type="component" value="Unassembled WGS sequence"/>
</dbReference>
<sequence length="72" mass="7668">MSKDSAEENLEQETSVPIQTIIRIGLMAYLANICYGYMGTIGIVLGIVLGVIPVLGSIALIVILIWGDSIFG</sequence>
<dbReference type="EMBL" id="JASAYQ010000013">
    <property type="protein sequence ID" value="MDP8173306.1"/>
    <property type="molecule type" value="Genomic_DNA"/>
</dbReference>
<comment type="caution">
    <text evidence="2">The sequence shown here is derived from an EMBL/GenBank/DDBJ whole genome shotgun (WGS) entry which is preliminary data.</text>
</comment>
<name>A0AAJ6NAP3_9PAST</name>
<proteinExistence type="predicted"/>
<feature type="transmembrane region" description="Helical" evidence="1">
    <location>
        <begin position="21"/>
        <end position="38"/>
    </location>
</feature>
<dbReference type="AlphaFoldDB" id="A0AAJ6NAP3"/>
<dbReference type="RefSeq" id="WP_306374282.1">
    <property type="nucleotide sequence ID" value="NZ_JASAYK010000004.1"/>
</dbReference>
<feature type="transmembrane region" description="Helical" evidence="1">
    <location>
        <begin position="44"/>
        <end position="66"/>
    </location>
</feature>
<keyword evidence="1" id="KW-0812">Transmembrane</keyword>
<evidence type="ECO:0000256" key="1">
    <source>
        <dbReference type="SAM" id="Phobius"/>
    </source>
</evidence>
<organism evidence="2 3">
    <name type="scientific">Phocoenobacter skyensis</name>
    <dbReference type="NCBI Taxonomy" id="97481"/>
    <lineage>
        <taxon>Bacteria</taxon>
        <taxon>Pseudomonadati</taxon>
        <taxon>Pseudomonadota</taxon>
        <taxon>Gammaproteobacteria</taxon>
        <taxon>Pasteurellales</taxon>
        <taxon>Pasteurellaceae</taxon>
        <taxon>Phocoenobacter</taxon>
    </lineage>
</organism>
<keyword evidence="1" id="KW-0472">Membrane</keyword>
<protein>
    <submittedName>
        <fullName evidence="2">Uncharacterized protein</fullName>
    </submittedName>
</protein>
<gene>
    <name evidence="2" type="ORF">QJU93_08050</name>
</gene>
<keyword evidence="1" id="KW-1133">Transmembrane helix</keyword>